<sequence>MISFCIPRVDKEETTDFIYSKLNKLQLGKIQYIKEVPCKNNDQYKKIFIHYTEFDENKQIQNHFTKRGYLNIVYDNHWYWKLYKAYHQVPS</sequence>
<name>A0A6C0AVA5_9ZZZZ</name>
<dbReference type="AlphaFoldDB" id="A0A6C0AVA5"/>
<reference evidence="1" key="1">
    <citation type="journal article" date="2020" name="Nature">
        <title>Giant virus diversity and host interactions through global metagenomics.</title>
        <authorList>
            <person name="Schulz F."/>
            <person name="Roux S."/>
            <person name="Paez-Espino D."/>
            <person name="Jungbluth S."/>
            <person name="Walsh D.A."/>
            <person name="Denef V.J."/>
            <person name="McMahon K.D."/>
            <person name="Konstantinidis K.T."/>
            <person name="Eloe-Fadrosh E.A."/>
            <person name="Kyrpides N.C."/>
            <person name="Woyke T."/>
        </authorList>
    </citation>
    <scope>NUCLEOTIDE SEQUENCE</scope>
    <source>
        <strain evidence="1">GVMAG-S-ERX555943-30</strain>
    </source>
</reference>
<accession>A0A6C0AVA5</accession>
<proteinExistence type="predicted"/>
<organism evidence="1">
    <name type="scientific">viral metagenome</name>
    <dbReference type="NCBI Taxonomy" id="1070528"/>
    <lineage>
        <taxon>unclassified sequences</taxon>
        <taxon>metagenomes</taxon>
        <taxon>organismal metagenomes</taxon>
    </lineage>
</organism>
<evidence type="ECO:0008006" key="2">
    <source>
        <dbReference type="Google" id="ProtNLM"/>
    </source>
</evidence>
<dbReference type="EMBL" id="MN738754">
    <property type="protein sequence ID" value="QHS83393.1"/>
    <property type="molecule type" value="Genomic_DNA"/>
</dbReference>
<protein>
    <recommendedName>
        <fullName evidence="2">RRM domain-containing protein</fullName>
    </recommendedName>
</protein>
<evidence type="ECO:0000313" key="1">
    <source>
        <dbReference type="EMBL" id="QHS83393.1"/>
    </source>
</evidence>